<reference evidence="2" key="1">
    <citation type="journal article" date="2019" name="Int. J. Syst. Evol. Microbiol.">
        <title>The Global Catalogue of Microorganisms (GCM) 10K type strain sequencing project: providing services to taxonomists for standard genome sequencing and annotation.</title>
        <authorList>
            <consortium name="The Broad Institute Genomics Platform"/>
            <consortium name="The Broad Institute Genome Sequencing Center for Infectious Disease"/>
            <person name="Wu L."/>
            <person name="Ma J."/>
        </authorList>
    </citation>
    <scope>NUCLEOTIDE SEQUENCE [LARGE SCALE GENOMIC DNA]</scope>
    <source>
        <strain evidence="2">KCTC 12907</strain>
    </source>
</reference>
<comment type="caution">
    <text evidence="1">The sequence shown here is derived from an EMBL/GenBank/DDBJ whole genome shotgun (WGS) entry which is preliminary data.</text>
</comment>
<dbReference type="EMBL" id="JBHTAI010000016">
    <property type="protein sequence ID" value="MFC7151469.1"/>
    <property type="molecule type" value="Genomic_DNA"/>
</dbReference>
<dbReference type="Gene3D" id="1.50.10.10">
    <property type="match status" value="1"/>
</dbReference>
<dbReference type="SUPFAM" id="SSF48208">
    <property type="entry name" value="Six-hairpin glycosidases"/>
    <property type="match status" value="1"/>
</dbReference>
<gene>
    <name evidence="1" type="ORF">ACFQMJ_23265</name>
</gene>
<name>A0ABW2FHK7_9BACL</name>
<dbReference type="Proteomes" id="UP001596378">
    <property type="component" value="Unassembled WGS sequence"/>
</dbReference>
<evidence type="ECO:0000313" key="2">
    <source>
        <dbReference type="Proteomes" id="UP001596378"/>
    </source>
</evidence>
<sequence>MTVTSAAVSARTIDFRYAPHSVWTAICRPDDPHKTVVDEKGRLLYEFRGGCFQRVIGFRLNTDREPLAIRQSTESARVPIVRTTVEYEQASIELLAFGHRDAQGRRADVVMWTIATREPSFMTHFQLQAQGFGSWTIRDEAAGGGMALSAESGADVPVRSVLSSVPLARGLADDYGPIPSFRTERFPVRPDAPVRGAVLIPLEPAEADFSDFDYAWAERALEEERKFWEGYMLSSLRLEVPDEAVMDMITSCARNIVQAREIHGGVPEFQVGPAVYRGLWVVDGHFLLEAAQYLGHAKEAFHGLEALVRRARPDGAIYTHAHHTKETGITLATFVRQCELMDDDAKLRELWPLIRKAVAYIEDLREKSKERGPDAPEYGLLPPAYGDGGLAGRRPEYTTPLWTLAGLKAIAGAAARLGLEEDAAAFAASCDSLMRAFREHAGRDMRSLADGTPYLPMLMPGSGSEYIGHPANTTDDYPGTPEHPWDRVNPATATWALAHAIYPGEVFDAEDPIVSNFCHLLELIDDEEEIPTGTGWAPYQAVWNYSASFYAHVWLYAGRPDKAIDYLYAFANHASGTRVWREEHPFRDTHHGHWVGDMPHNWASAEFIRLVRHLLVLERGARLELLAGLPEEWLVPGKAIVVERTPTRFGPVTLELHVAADGRTAELTFERDRSRVIQPEACLLHVEALKNGGIRELFVNGERVSLDEGNIRL</sequence>
<keyword evidence="2" id="KW-1185">Reference proteome</keyword>
<dbReference type="InterPro" id="IPR008928">
    <property type="entry name" value="6-hairpin_glycosidase_sf"/>
</dbReference>
<dbReference type="RefSeq" id="WP_378044832.1">
    <property type="nucleotide sequence ID" value="NZ_JBHMDN010000006.1"/>
</dbReference>
<protein>
    <recommendedName>
        <fullName evidence="3">Alpha-L-rhamnosidase six-hairpin glycosidase domain-containing protein</fullName>
    </recommendedName>
</protein>
<evidence type="ECO:0000313" key="1">
    <source>
        <dbReference type="EMBL" id="MFC7151469.1"/>
    </source>
</evidence>
<dbReference type="InterPro" id="IPR012341">
    <property type="entry name" value="6hp_glycosidase-like_sf"/>
</dbReference>
<proteinExistence type="predicted"/>
<organism evidence="1 2">
    <name type="scientific">Cohnella cellulosilytica</name>
    <dbReference type="NCBI Taxonomy" id="986710"/>
    <lineage>
        <taxon>Bacteria</taxon>
        <taxon>Bacillati</taxon>
        <taxon>Bacillota</taxon>
        <taxon>Bacilli</taxon>
        <taxon>Bacillales</taxon>
        <taxon>Paenibacillaceae</taxon>
        <taxon>Cohnella</taxon>
    </lineage>
</organism>
<accession>A0ABW2FHK7</accession>
<evidence type="ECO:0008006" key="3">
    <source>
        <dbReference type="Google" id="ProtNLM"/>
    </source>
</evidence>